<evidence type="ECO:0000256" key="8">
    <source>
        <dbReference type="PIRSR" id="PIRSR623612-1"/>
    </source>
</evidence>
<keyword evidence="3" id="KW-0479">Metal-binding</keyword>
<comment type="function">
    <text evidence="9">Extracellular zinc metalloprotease.</text>
</comment>
<dbReference type="InterPro" id="IPR027268">
    <property type="entry name" value="Peptidase_M4/M1_CTD_sf"/>
</dbReference>
<dbReference type="RefSeq" id="WP_141846934.1">
    <property type="nucleotide sequence ID" value="NZ_BAAAPR010000008.1"/>
</dbReference>
<dbReference type="EMBL" id="VFMN01000001">
    <property type="protein sequence ID" value="TQJ07713.1"/>
    <property type="molecule type" value="Genomic_DNA"/>
</dbReference>
<evidence type="ECO:0000256" key="2">
    <source>
        <dbReference type="ARBA" id="ARBA00022670"/>
    </source>
</evidence>
<keyword evidence="9" id="KW-0964">Secreted</keyword>
<evidence type="ECO:0000256" key="7">
    <source>
        <dbReference type="ARBA" id="ARBA00023049"/>
    </source>
</evidence>
<dbReference type="Gene3D" id="3.10.450.490">
    <property type="match status" value="1"/>
</dbReference>
<evidence type="ECO:0000259" key="11">
    <source>
        <dbReference type="Pfam" id="PF02868"/>
    </source>
</evidence>
<dbReference type="Pfam" id="PF07504">
    <property type="entry name" value="FTP"/>
    <property type="match status" value="1"/>
</dbReference>
<dbReference type="GO" id="GO:0046872">
    <property type="term" value="F:metal ion binding"/>
    <property type="evidence" value="ECO:0007669"/>
    <property type="project" value="UniProtKB-UniRule"/>
</dbReference>
<feature type="domain" description="FTP" evidence="12">
    <location>
        <begin position="80"/>
        <end position="126"/>
    </location>
</feature>
<evidence type="ECO:0000256" key="3">
    <source>
        <dbReference type="ARBA" id="ARBA00022723"/>
    </source>
</evidence>
<comment type="subcellular location">
    <subcellularLocation>
        <location evidence="9">Secreted</location>
    </subcellularLocation>
</comment>
<dbReference type="InterPro" id="IPR050728">
    <property type="entry name" value="Zinc_Metalloprotease_M4"/>
</dbReference>
<evidence type="ECO:0000259" key="10">
    <source>
        <dbReference type="Pfam" id="PF01447"/>
    </source>
</evidence>
<proteinExistence type="inferred from homology"/>
<organism evidence="13 14">
    <name type="scientific">Lapillicoccus jejuensis</name>
    <dbReference type="NCBI Taxonomy" id="402171"/>
    <lineage>
        <taxon>Bacteria</taxon>
        <taxon>Bacillati</taxon>
        <taxon>Actinomycetota</taxon>
        <taxon>Actinomycetes</taxon>
        <taxon>Micrococcales</taxon>
        <taxon>Intrasporangiaceae</taxon>
        <taxon>Lapillicoccus</taxon>
    </lineage>
</organism>
<keyword evidence="7 9" id="KW-0482">Metalloprotease</keyword>
<dbReference type="GO" id="GO:0004222">
    <property type="term" value="F:metalloendopeptidase activity"/>
    <property type="evidence" value="ECO:0007669"/>
    <property type="project" value="UniProtKB-UniRule"/>
</dbReference>
<dbReference type="Gene3D" id="3.10.170.10">
    <property type="match status" value="1"/>
</dbReference>
<dbReference type="PRINTS" id="PR00730">
    <property type="entry name" value="THERMOLYSIN"/>
</dbReference>
<dbReference type="PANTHER" id="PTHR33794">
    <property type="entry name" value="BACILLOLYSIN"/>
    <property type="match status" value="1"/>
</dbReference>
<keyword evidence="6 9" id="KW-0862">Zinc</keyword>
<keyword evidence="2 9" id="KW-0645">Protease</keyword>
<name>A0A542DX96_9MICO</name>
<dbReference type="InterPro" id="IPR023612">
    <property type="entry name" value="Peptidase_M4"/>
</dbReference>
<keyword evidence="14" id="KW-1185">Reference proteome</keyword>
<accession>A0A542DX96</accession>
<evidence type="ECO:0000256" key="1">
    <source>
        <dbReference type="ARBA" id="ARBA00009388"/>
    </source>
</evidence>
<feature type="chain" id="PRO_5023026546" description="Neutral metalloproteinase" evidence="9">
    <location>
        <begin position="34"/>
        <end position="551"/>
    </location>
</feature>
<sequence>MARPSRTHRATILTAAALAAAVAGVTLGTTAQAAPAGTPAPRALGTLAVDAAGLAELAPGAAQAVAAQPAGAAFGAGQALTATRALADGDGTTHVRMTRTYRGLPVLGGDLVVHRAPDGTLRSVSQTLRAPLRLSTTPTVTPASASGAAAARLGAGRSLTRGDVPSLVVDATSATPRLVWAVRSGGTQPDGTPSRLTTYVDATTGAVVRSEEGIQTVDGQGTGLYTGTVPLQLTLGGSTYQLKDATRGGTYTTDMAGKQDSYGCQLLGIGCSTGTLFTSATPSFGNGSSANRATAGVDAQYGTDVTWDFYKNTYGRNGIFGTGKGSFNRVHYGKNYVNAFWDGTKMTYGDGDGKQFGPLVSLDVTGHEMSHGVTENSAGLTYSGESGGLNEATSDIFGTMVEFSAANPKQPGNYLIGEAFDSTHQGFRRMDDPAKDGASLSCYGPTAPTVDVHYSSGIGNHFFYLLSEGSGTKTVNGFSYSSPVCQGGAVTGIGRDAASAIWYRALTVYMTSKTDYRGARAATVSAASDLYGASSAQVAAVKAAWTAVAVG</sequence>
<protein>
    <recommendedName>
        <fullName evidence="9">Neutral metalloproteinase</fullName>
        <ecNumber evidence="9">3.4.24.-</ecNumber>
    </recommendedName>
</protein>
<evidence type="ECO:0000313" key="14">
    <source>
        <dbReference type="Proteomes" id="UP000317893"/>
    </source>
</evidence>
<evidence type="ECO:0000256" key="4">
    <source>
        <dbReference type="ARBA" id="ARBA00022729"/>
    </source>
</evidence>
<evidence type="ECO:0000259" key="12">
    <source>
        <dbReference type="Pfam" id="PF07504"/>
    </source>
</evidence>
<comment type="similarity">
    <text evidence="1 9">Belongs to the peptidase M4 family.</text>
</comment>
<dbReference type="CDD" id="cd09597">
    <property type="entry name" value="M4_TLP"/>
    <property type="match status" value="1"/>
</dbReference>
<dbReference type="PANTHER" id="PTHR33794:SF1">
    <property type="entry name" value="BACILLOLYSIN"/>
    <property type="match status" value="1"/>
</dbReference>
<dbReference type="GO" id="GO:0005576">
    <property type="term" value="C:extracellular region"/>
    <property type="evidence" value="ECO:0007669"/>
    <property type="project" value="UniProtKB-SubCell"/>
</dbReference>
<keyword evidence="5 9" id="KW-0378">Hydrolase</keyword>
<evidence type="ECO:0000256" key="9">
    <source>
        <dbReference type="RuleBase" id="RU366073"/>
    </source>
</evidence>
<dbReference type="OrthoDB" id="291295at2"/>
<feature type="active site" evidence="8">
    <location>
        <position position="368"/>
    </location>
</feature>
<dbReference type="GO" id="GO:0006508">
    <property type="term" value="P:proteolysis"/>
    <property type="evidence" value="ECO:0007669"/>
    <property type="project" value="UniProtKB-KW"/>
</dbReference>
<dbReference type="Pfam" id="PF01447">
    <property type="entry name" value="Peptidase_M4"/>
    <property type="match status" value="1"/>
</dbReference>
<dbReference type="Pfam" id="PF02868">
    <property type="entry name" value="Peptidase_M4_C"/>
    <property type="match status" value="1"/>
</dbReference>
<dbReference type="InterPro" id="IPR013856">
    <property type="entry name" value="Peptidase_M4_domain"/>
</dbReference>
<evidence type="ECO:0000256" key="6">
    <source>
        <dbReference type="ARBA" id="ARBA00022833"/>
    </source>
</evidence>
<evidence type="ECO:0000256" key="5">
    <source>
        <dbReference type="ARBA" id="ARBA00022801"/>
    </source>
</evidence>
<reference evidence="13 14" key="1">
    <citation type="submission" date="2019-06" db="EMBL/GenBank/DDBJ databases">
        <title>Sequencing the genomes of 1000 actinobacteria strains.</title>
        <authorList>
            <person name="Klenk H.-P."/>
        </authorList>
    </citation>
    <scope>NUCLEOTIDE SEQUENCE [LARGE SCALE GENOMIC DNA]</scope>
    <source>
        <strain evidence="13 14">DSM 18607</strain>
    </source>
</reference>
<gene>
    <name evidence="13" type="ORF">FB458_0781</name>
</gene>
<comment type="caution">
    <text evidence="13">The sequence shown here is derived from an EMBL/GenBank/DDBJ whole genome shotgun (WGS) entry which is preliminary data.</text>
</comment>
<dbReference type="EC" id="3.4.24.-" evidence="9"/>
<feature type="domain" description="Peptidase M4" evidence="10">
    <location>
        <begin position="219"/>
        <end position="375"/>
    </location>
</feature>
<evidence type="ECO:0000313" key="13">
    <source>
        <dbReference type="EMBL" id="TQJ07713.1"/>
    </source>
</evidence>
<comment type="cofactor">
    <cofactor evidence="9">
        <name>Zn(2+)</name>
        <dbReference type="ChEBI" id="CHEBI:29105"/>
    </cofactor>
</comment>
<feature type="signal peptide" evidence="9">
    <location>
        <begin position="1"/>
        <end position="33"/>
    </location>
</feature>
<dbReference type="AlphaFoldDB" id="A0A542DX96"/>
<keyword evidence="4 9" id="KW-0732">Signal</keyword>
<dbReference type="InterPro" id="IPR001570">
    <property type="entry name" value="Peptidase_M4_C_domain"/>
</dbReference>
<dbReference type="Gene3D" id="1.10.390.10">
    <property type="entry name" value="Neutral Protease Domain 2"/>
    <property type="match status" value="1"/>
</dbReference>
<feature type="active site" description="Proton donor" evidence="8">
    <location>
        <position position="453"/>
    </location>
</feature>
<dbReference type="Proteomes" id="UP000317893">
    <property type="component" value="Unassembled WGS sequence"/>
</dbReference>
<feature type="domain" description="Peptidase M4 C-terminal" evidence="11">
    <location>
        <begin position="378"/>
        <end position="550"/>
    </location>
</feature>
<dbReference type="InterPro" id="IPR011096">
    <property type="entry name" value="FTP_domain"/>
</dbReference>
<dbReference type="SUPFAM" id="SSF55486">
    <property type="entry name" value="Metalloproteases ('zincins'), catalytic domain"/>
    <property type="match status" value="1"/>
</dbReference>